<dbReference type="Pfam" id="PF00795">
    <property type="entry name" value="CN_hydrolase"/>
    <property type="match status" value="1"/>
</dbReference>
<dbReference type="RefSeq" id="WP_090849914.1">
    <property type="nucleotide sequence ID" value="NZ_FMZM01000001.1"/>
</dbReference>
<gene>
    <name evidence="2" type="ORF">SAMN05421872_101227</name>
</gene>
<dbReference type="EMBL" id="FMZM01000001">
    <property type="protein sequence ID" value="SDC07656.1"/>
    <property type="molecule type" value="Genomic_DNA"/>
</dbReference>
<evidence type="ECO:0000256" key="1">
    <source>
        <dbReference type="ARBA" id="ARBA00010613"/>
    </source>
</evidence>
<evidence type="ECO:0000313" key="2">
    <source>
        <dbReference type="EMBL" id="SDC07656.1"/>
    </source>
</evidence>
<reference evidence="2 3" key="1">
    <citation type="submission" date="2016-10" db="EMBL/GenBank/DDBJ databases">
        <authorList>
            <person name="de Groot N.N."/>
        </authorList>
    </citation>
    <scope>NUCLEOTIDE SEQUENCE [LARGE SCALE GENOMIC DNA]</scope>
    <source>
        <strain evidence="2 3">CGMCC 4.6858</strain>
    </source>
</reference>
<dbReference type="GO" id="GO:0016787">
    <property type="term" value="F:hydrolase activity"/>
    <property type="evidence" value="ECO:0007669"/>
    <property type="project" value="UniProtKB-KW"/>
</dbReference>
<dbReference type="InterPro" id="IPR036526">
    <property type="entry name" value="C-N_Hydrolase_sf"/>
</dbReference>
<dbReference type="CDD" id="cd07197">
    <property type="entry name" value="nitrilase"/>
    <property type="match status" value="1"/>
</dbReference>
<dbReference type="STRING" id="1045774.SAMN05421872_101227"/>
<dbReference type="Gene3D" id="3.60.110.10">
    <property type="entry name" value="Carbon-nitrogen hydrolase"/>
    <property type="match status" value="1"/>
</dbReference>
<comment type="similarity">
    <text evidence="1">Belongs to the carbon-nitrogen hydrolase superfamily. NIT1/NIT2 family.</text>
</comment>
<organism evidence="2 3">
    <name type="scientific">Nocardioides lianchengensis</name>
    <dbReference type="NCBI Taxonomy" id="1045774"/>
    <lineage>
        <taxon>Bacteria</taxon>
        <taxon>Bacillati</taxon>
        <taxon>Actinomycetota</taxon>
        <taxon>Actinomycetes</taxon>
        <taxon>Propionibacteriales</taxon>
        <taxon>Nocardioidaceae</taxon>
        <taxon>Nocardioides</taxon>
    </lineage>
</organism>
<dbReference type="PROSITE" id="PS50263">
    <property type="entry name" value="CN_HYDROLASE"/>
    <property type="match status" value="1"/>
</dbReference>
<accession>A0A1G6IPG9</accession>
<dbReference type="SUPFAM" id="SSF56317">
    <property type="entry name" value="Carbon-nitrogen hydrolase"/>
    <property type="match status" value="1"/>
</dbReference>
<protein>
    <submittedName>
        <fullName evidence="2">Predicted amidohydrolase</fullName>
    </submittedName>
</protein>
<name>A0A1G6IPG9_9ACTN</name>
<evidence type="ECO:0000313" key="3">
    <source>
        <dbReference type="Proteomes" id="UP000199034"/>
    </source>
</evidence>
<dbReference type="PANTHER" id="PTHR23088">
    <property type="entry name" value="NITRILASE-RELATED"/>
    <property type="match status" value="1"/>
</dbReference>
<dbReference type="InterPro" id="IPR003010">
    <property type="entry name" value="C-N_Hydrolase"/>
</dbReference>
<dbReference type="PANTHER" id="PTHR23088:SF27">
    <property type="entry name" value="DEAMINATED GLUTATHIONE AMIDASE"/>
    <property type="match status" value="1"/>
</dbReference>
<keyword evidence="3" id="KW-1185">Reference proteome</keyword>
<dbReference type="OrthoDB" id="9811121at2"/>
<dbReference type="AlphaFoldDB" id="A0A1G6IPG9"/>
<sequence length="270" mass="27787">MDVDPPVLRVAAGQAAAVAGDLAANVTTAARLTELAGSQDVRLLVLPEAFLTGYDAAVFAGPLPTAADLAGPVLGPLRAAAAATGTTVVASAALERGGRRTLSSVVVRPDGGTDAPYDKQHLDGAENDHFAPGDHGASITVDGHELGLSICYDGCFPEHARAAADDGAVGYLSSMAYFPGGAHRRDLYYAARALENGFYVVVAGLTGSCGASSFIGGSAVYDPEGRPLARLAEEEGLAVADLDPALVTATRARHRMHHDHRPTLGPRLRR</sequence>
<keyword evidence="2" id="KW-0378">Hydrolase</keyword>
<dbReference type="Proteomes" id="UP000199034">
    <property type="component" value="Unassembled WGS sequence"/>
</dbReference>
<proteinExistence type="inferred from homology"/>